<keyword evidence="3" id="KW-1185">Reference proteome</keyword>
<proteinExistence type="predicted"/>
<dbReference type="AlphaFoldDB" id="A0A8H6I5G9"/>
<organism evidence="2 3">
    <name type="scientific">Ephemerocybe angulata</name>
    <dbReference type="NCBI Taxonomy" id="980116"/>
    <lineage>
        <taxon>Eukaryota</taxon>
        <taxon>Fungi</taxon>
        <taxon>Dikarya</taxon>
        <taxon>Basidiomycota</taxon>
        <taxon>Agaricomycotina</taxon>
        <taxon>Agaricomycetes</taxon>
        <taxon>Agaricomycetidae</taxon>
        <taxon>Agaricales</taxon>
        <taxon>Agaricineae</taxon>
        <taxon>Psathyrellaceae</taxon>
        <taxon>Ephemerocybe</taxon>
    </lineage>
</organism>
<gene>
    <name evidence="2" type="ORF">DFP72DRAFT_845732</name>
</gene>
<evidence type="ECO:0000256" key="1">
    <source>
        <dbReference type="SAM" id="MobiDB-lite"/>
    </source>
</evidence>
<comment type="caution">
    <text evidence="2">The sequence shown here is derived from an EMBL/GenBank/DDBJ whole genome shotgun (WGS) entry which is preliminary data.</text>
</comment>
<feature type="region of interest" description="Disordered" evidence="1">
    <location>
        <begin position="27"/>
        <end position="50"/>
    </location>
</feature>
<name>A0A8H6I5G9_9AGAR</name>
<evidence type="ECO:0000313" key="3">
    <source>
        <dbReference type="Proteomes" id="UP000521943"/>
    </source>
</evidence>
<accession>A0A8H6I5G9</accession>
<sequence>MADISLDVIADGILLGTRIPWGSIGDSSKNAQSCRGARPIPNNNKLRAPKAKTPGAIVPLETAKRLRRRGALGQERNNKKKKYADQQQRWTRMLGKTRGTGPGGALQCRLGRLEVLRRHLTQSASRLLQLGVGEFDLGYEDADSQSRSTYTSILYFASCAELIFVRVLAADKMLWRDFEGMLGGIQQERAHMYHNLIYRRHAVTLSASPQPPKPRSFGKPWPRFKPRSTLNSPINTSTVRKAVGDQYSRTEEWRLGIAYLLR</sequence>
<evidence type="ECO:0000313" key="2">
    <source>
        <dbReference type="EMBL" id="KAF6757808.1"/>
    </source>
</evidence>
<protein>
    <submittedName>
        <fullName evidence="2">Uncharacterized protein</fullName>
    </submittedName>
</protein>
<reference evidence="2 3" key="1">
    <citation type="submission" date="2020-07" db="EMBL/GenBank/DDBJ databases">
        <title>Comparative genomics of pyrophilous fungi reveals a link between fire events and developmental genes.</title>
        <authorList>
            <consortium name="DOE Joint Genome Institute"/>
            <person name="Steindorff A.S."/>
            <person name="Carver A."/>
            <person name="Calhoun S."/>
            <person name="Stillman K."/>
            <person name="Liu H."/>
            <person name="Lipzen A."/>
            <person name="Pangilinan J."/>
            <person name="Labutti K."/>
            <person name="Bruns T.D."/>
            <person name="Grigoriev I.V."/>
        </authorList>
    </citation>
    <scope>NUCLEOTIDE SEQUENCE [LARGE SCALE GENOMIC DNA]</scope>
    <source>
        <strain evidence="2 3">CBS 144469</strain>
    </source>
</reference>
<dbReference type="EMBL" id="JACGCI010000021">
    <property type="protein sequence ID" value="KAF6757808.1"/>
    <property type="molecule type" value="Genomic_DNA"/>
</dbReference>
<dbReference type="Proteomes" id="UP000521943">
    <property type="component" value="Unassembled WGS sequence"/>
</dbReference>